<dbReference type="RefSeq" id="WP_202823900.1">
    <property type="nucleotide sequence ID" value="NZ_JAEUXJ010000001.1"/>
</dbReference>
<evidence type="ECO:0000313" key="3">
    <source>
        <dbReference type="EMBL" id="MBL6454174.1"/>
    </source>
</evidence>
<gene>
    <name evidence="3" type="ORF">JMJ55_02490</name>
</gene>
<organism evidence="3 4">
    <name type="scientific">Belnapia mucosa</name>
    <dbReference type="NCBI Taxonomy" id="2804532"/>
    <lineage>
        <taxon>Bacteria</taxon>
        <taxon>Pseudomonadati</taxon>
        <taxon>Pseudomonadota</taxon>
        <taxon>Alphaproteobacteria</taxon>
        <taxon>Acetobacterales</taxon>
        <taxon>Roseomonadaceae</taxon>
        <taxon>Belnapia</taxon>
    </lineage>
</organism>
<evidence type="ECO:0000256" key="1">
    <source>
        <dbReference type="SAM" id="MobiDB-lite"/>
    </source>
</evidence>
<keyword evidence="4" id="KW-1185">Reference proteome</keyword>
<keyword evidence="2" id="KW-0732">Signal</keyword>
<proteinExistence type="predicted"/>
<protein>
    <recommendedName>
        <fullName evidence="5">Lipoprotein</fullName>
    </recommendedName>
</protein>
<evidence type="ECO:0000313" key="4">
    <source>
        <dbReference type="Proteomes" id="UP000606490"/>
    </source>
</evidence>
<dbReference type="EMBL" id="JAEUXJ010000001">
    <property type="protein sequence ID" value="MBL6454174.1"/>
    <property type="molecule type" value="Genomic_DNA"/>
</dbReference>
<name>A0ABS1V0H4_9PROT</name>
<evidence type="ECO:0000256" key="2">
    <source>
        <dbReference type="SAM" id="SignalP"/>
    </source>
</evidence>
<evidence type="ECO:0008006" key="5">
    <source>
        <dbReference type="Google" id="ProtNLM"/>
    </source>
</evidence>
<feature type="region of interest" description="Disordered" evidence="1">
    <location>
        <begin position="19"/>
        <end position="53"/>
    </location>
</feature>
<comment type="caution">
    <text evidence="3">The sequence shown here is derived from an EMBL/GenBank/DDBJ whole genome shotgun (WGS) entry which is preliminary data.</text>
</comment>
<feature type="signal peptide" evidence="2">
    <location>
        <begin position="1"/>
        <end position="25"/>
    </location>
</feature>
<reference evidence="3 4" key="1">
    <citation type="submission" date="2021-01" db="EMBL/GenBank/DDBJ databases">
        <title>Belnapia mucosa sp. nov. and Belnapia arida sp. nov., isolated from the Tabernas Desert (Almeria, Spain).</title>
        <authorList>
            <person name="Molina-Menor E."/>
            <person name="Vidal-Verdu A."/>
            <person name="Calonge A."/>
            <person name="Satari L."/>
            <person name="Pereto Magraner J."/>
            <person name="Porcar Miralles M."/>
        </authorList>
    </citation>
    <scope>NUCLEOTIDE SEQUENCE [LARGE SCALE GENOMIC DNA]</scope>
    <source>
        <strain evidence="3 4">T6</strain>
    </source>
</reference>
<feature type="chain" id="PRO_5047407404" description="Lipoprotein" evidence="2">
    <location>
        <begin position="26"/>
        <end position="53"/>
    </location>
</feature>
<sequence length="53" mass="5632">MIRPLLALLALLPLLGCGRAGPPHAPGPREQLIYPRAYPKPPPPPVAGETNSR</sequence>
<dbReference type="Proteomes" id="UP000606490">
    <property type="component" value="Unassembled WGS sequence"/>
</dbReference>
<accession>A0ABS1V0H4</accession>